<protein>
    <submittedName>
        <fullName evidence="1">Uncharacterized protein</fullName>
    </submittedName>
</protein>
<sequence length="28" mass="3091">MICGLFFVCLFFGLVKKASVAVHFNADL</sequence>
<name>A0A0E9TWR3_ANGAN</name>
<organism evidence="1">
    <name type="scientific">Anguilla anguilla</name>
    <name type="common">European freshwater eel</name>
    <name type="synonym">Muraena anguilla</name>
    <dbReference type="NCBI Taxonomy" id="7936"/>
    <lineage>
        <taxon>Eukaryota</taxon>
        <taxon>Metazoa</taxon>
        <taxon>Chordata</taxon>
        <taxon>Craniata</taxon>
        <taxon>Vertebrata</taxon>
        <taxon>Euteleostomi</taxon>
        <taxon>Actinopterygii</taxon>
        <taxon>Neopterygii</taxon>
        <taxon>Teleostei</taxon>
        <taxon>Anguilliformes</taxon>
        <taxon>Anguillidae</taxon>
        <taxon>Anguilla</taxon>
    </lineage>
</organism>
<reference evidence="1" key="1">
    <citation type="submission" date="2014-11" db="EMBL/GenBank/DDBJ databases">
        <authorList>
            <person name="Amaro Gonzalez C."/>
        </authorList>
    </citation>
    <scope>NUCLEOTIDE SEQUENCE</scope>
</reference>
<accession>A0A0E9TWR3</accession>
<evidence type="ECO:0000313" key="1">
    <source>
        <dbReference type="EMBL" id="JAH58124.1"/>
    </source>
</evidence>
<proteinExistence type="predicted"/>
<dbReference type="AlphaFoldDB" id="A0A0E9TWR3"/>
<reference evidence="1" key="2">
    <citation type="journal article" date="2015" name="Fish Shellfish Immunol.">
        <title>Early steps in the European eel (Anguilla anguilla)-Vibrio vulnificus interaction in the gills: Role of the RtxA13 toxin.</title>
        <authorList>
            <person name="Callol A."/>
            <person name="Pajuelo D."/>
            <person name="Ebbesson L."/>
            <person name="Teles M."/>
            <person name="MacKenzie S."/>
            <person name="Amaro C."/>
        </authorList>
    </citation>
    <scope>NUCLEOTIDE SEQUENCE</scope>
</reference>
<dbReference type="EMBL" id="GBXM01050453">
    <property type="protein sequence ID" value="JAH58124.1"/>
    <property type="molecule type" value="Transcribed_RNA"/>
</dbReference>